<name>A0A392QP64_9FABA</name>
<protein>
    <submittedName>
        <fullName evidence="1">Uncharacterized protein</fullName>
    </submittedName>
</protein>
<dbReference type="EMBL" id="LXQA010151711">
    <property type="protein sequence ID" value="MCI26181.1"/>
    <property type="molecule type" value="Genomic_DNA"/>
</dbReference>
<organism evidence="1 2">
    <name type="scientific">Trifolium medium</name>
    <dbReference type="NCBI Taxonomy" id="97028"/>
    <lineage>
        <taxon>Eukaryota</taxon>
        <taxon>Viridiplantae</taxon>
        <taxon>Streptophyta</taxon>
        <taxon>Embryophyta</taxon>
        <taxon>Tracheophyta</taxon>
        <taxon>Spermatophyta</taxon>
        <taxon>Magnoliopsida</taxon>
        <taxon>eudicotyledons</taxon>
        <taxon>Gunneridae</taxon>
        <taxon>Pentapetalae</taxon>
        <taxon>rosids</taxon>
        <taxon>fabids</taxon>
        <taxon>Fabales</taxon>
        <taxon>Fabaceae</taxon>
        <taxon>Papilionoideae</taxon>
        <taxon>50 kb inversion clade</taxon>
        <taxon>NPAAA clade</taxon>
        <taxon>Hologalegina</taxon>
        <taxon>IRL clade</taxon>
        <taxon>Trifolieae</taxon>
        <taxon>Trifolium</taxon>
    </lineage>
</organism>
<evidence type="ECO:0000313" key="1">
    <source>
        <dbReference type="EMBL" id="MCI26181.1"/>
    </source>
</evidence>
<sequence>MKVAQQLAPFTNSHFSIMGQSHLCDPECKCGRIRFDYSY</sequence>
<comment type="caution">
    <text evidence="1">The sequence shown here is derived from an EMBL/GenBank/DDBJ whole genome shotgun (WGS) entry which is preliminary data.</text>
</comment>
<dbReference type="Proteomes" id="UP000265520">
    <property type="component" value="Unassembled WGS sequence"/>
</dbReference>
<keyword evidence="2" id="KW-1185">Reference proteome</keyword>
<dbReference type="AlphaFoldDB" id="A0A392QP64"/>
<reference evidence="1 2" key="1">
    <citation type="journal article" date="2018" name="Front. Plant Sci.">
        <title>Red Clover (Trifolium pratense) and Zigzag Clover (T. medium) - A Picture of Genomic Similarities and Differences.</title>
        <authorList>
            <person name="Dluhosova J."/>
            <person name="Istvanek J."/>
            <person name="Nedelnik J."/>
            <person name="Repkova J."/>
        </authorList>
    </citation>
    <scope>NUCLEOTIDE SEQUENCE [LARGE SCALE GENOMIC DNA]</scope>
    <source>
        <strain evidence="2">cv. 10/8</strain>
        <tissue evidence="1">Leaf</tissue>
    </source>
</reference>
<evidence type="ECO:0000313" key="2">
    <source>
        <dbReference type="Proteomes" id="UP000265520"/>
    </source>
</evidence>
<feature type="non-terminal residue" evidence="1">
    <location>
        <position position="39"/>
    </location>
</feature>
<proteinExistence type="predicted"/>
<accession>A0A392QP64</accession>